<dbReference type="Pfam" id="PF01944">
    <property type="entry name" value="SpoIIM"/>
    <property type="match status" value="1"/>
</dbReference>
<sequence length="203" mass="22750">MTFKPLLHHFKEMKHYFIVVVLVFAFSFYLGWSNSSQFSHFLEGQIQGLKSISQSLSNKDNPQIWYFVIIFLNNAIKSVLIIFLGLLFGILPLFMLVANGMILGYVLTLQTHESALSAVLKGILPHGIIEIPVILIACAYGLKLGLLVWKSGLQLFVPVKLRTASIELKKVMSLTKPLIVAIVVLLLLAAIIESTLTYWLVHL</sequence>
<evidence type="ECO:0000256" key="1">
    <source>
        <dbReference type="SAM" id="Phobius"/>
    </source>
</evidence>
<gene>
    <name evidence="2" type="ORF">P4I72_22040</name>
</gene>
<evidence type="ECO:0000313" key="2">
    <source>
        <dbReference type="EMBL" id="MEC0229815.1"/>
    </source>
</evidence>
<dbReference type="PANTHER" id="PTHR35337:SF1">
    <property type="entry name" value="SLR1478 PROTEIN"/>
    <property type="match status" value="1"/>
</dbReference>
<dbReference type="EMBL" id="JARLKY010000058">
    <property type="protein sequence ID" value="MEC0229815.1"/>
    <property type="molecule type" value="Genomic_DNA"/>
</dbReference>
<keyword evidence="3" id="KW-1185">Reference proteome</keyword>
<dbReference type="RefSeq" id="WP_173226617.1">
    <property type="nucleotide sequence ID" value="NZ_JABMKZ010000041.1"/>
</dbReference>
<dbReference type="InterPro" id="IPR002798">
    <property type="entry name" value="SpoIIM-like"/>
</dbReference>
<evidence type="ECO:0000313" key="3">
    <source>
        <dbReference type="Proteomes" id="UP001338137"/>
    </source>
</evidence>
<keyword evidence="1" id="KW-0812">Transmembrane</keyword>
<organism evidence="2 3">
    <name type="scientific">Paenibacillus alba</name>
    <dbReference type="NCBI Taxonomy" id="1197127"/>
    <lineage>
        <taxon>Bacteria</taxon>
        <taxon>Bacillati</taxon>
        <taxon>Bacillota</taxon>
        <taxon>Bacilli</taxon>
        <taxon>Bacillales</taxon>
        <taxon>Paenibacillaceae</taxon>
        <taxon>Paenibacillus</taxon>
    </lineage>
</organism>
<reference evidence="2 3" key="1">
    <citation type="submission" date="2023-03" db="EMBL/GenBank/DDBJ databases">
        <title>Bacillus Genome Sequencing.</title>
        <authorList>
            <person name="Dunlap C."/>
        </authorList>
    </citation>
    <scope>NUCLEOTIDE SEQUENCE [LARGE SCALE GENOMIC DNA]</scope>
    <source>
        <strain evidence="2 3">BD-533</strain>
    </source>
</reference>
<keyword evidence="1" id="KW-0472">Membrane</keyword>
<dbReference type="Proteomes" id="UP001338137">
    <property type="component" value="Unassembled WGS sequence"/>
</dbReference>
<feature type="transmembrane region" description="Helical" evidence="1">
    <location>
        <begin position="16"/>
        <end position="32"/>
    </location>
</feature>
<feature type="transmembrane region" description="Helical" evidence="1">
    <location>
        <begin position="64"/>
        <end position="86"/>
    </location>
</feature>
<dbReference type="PANTHER" id="PTHR35337">
    <property type="entry name" value="SLR1478 PROTEIN"/>
    <property type="match status" value="1"/>
</dbReference>
<name>A0ABU6G762_9BACL</name>
<feature type="transmembrane region" description="Helical" evidence="1">
    <location>
        <begin position="178"/>
        <end position="201"/>
    </location>
</feature>
<keyword evidence="1" id="KW-1133">Transmembrane helix</keyword>
<feature type="transmembrane region" description="Helical" evidence="1">
    <location>
        <begin position="93"/>
        <end position="111"/>
    </location>
</feature>
<comment type="caution">
    <text evidence="2">The sequence shown here is derived from an EMBL/GenBank/DDBJ whole genome shotgun (WGS) entry which is preliminary data.</text>
</comment>
<protein>
    <submittedName>
        <fullName evidence="2">Stage II sporulation protein M</fullName>
    </submittedName>
</protein>
<feature type="transmembrane region" description="Helical" evidence="1">
    <location>
        <begin position="123"/>
        <end position="142"/>
    </location>
</feature>
<accession>A0ABU6G762</accession>
<proteinExistence type="predicted"/>